<dbReference type="EMBL" id="LHXJ01000032">
    <property type="protein sequence ID" value="KXA90907.1"/>
    <property type="molecule type" value="Genomic_DNA"/>
</dbReference>
<dbReference type="InterPro" id="IPR013791">
    <property type="entry name" value="RNA3'-term_phos_cycl_insert"/>
</dbReference>
<feature type="binding site" evidence="5">
    <location>
        <begin position="289"/>
        <end position="293"/>
    </location>
    <ligand>
        <name>ATP</name>
        <dbReference type="ChEBI" id="CHEBI:30616"/>
    </ligand>
</feature>
<dbReference type="GO" id="GO:0006396">
    <property type="term" value="P:RNA processing"/>
    <property type="evidence" value="ECO:0007669"/>
    <property type="project" value="UniProtKB-UniRule"/>
</dbReference>
<evidence type="ECO:0000313" key="10">
    <source>
        <dbReference type="Proteomes" id="UP000070163"/>
    </source>
</evidence>
<dbReference type="InterPro" id="IPR036553">
    <property type="entry name" value="RPTC_insert"/>
</dbReference>
<dbReference type="SUPFAM" id="SSF55205">
    <property type="entry name" value="EPT/RTPC-like"/>
    <property type="match status" value="1"/>
</dbReference>
<evidence type="ECO:0000256" key="2">
    <source>
        <dbReference type="ARBA" id="ARBA00021428"/>
    </source>
</evidence>
<dbReference type="SUPFAM" id="SSF52913">
    <property type="entry name" value="RNA 3'-terminal phosphate cyclase, RPTC, insert domain"/>
    <property type="match status" value="1"/>
</dbReference>
<evidence type="ECO:0000313" key="9">
    <source>
        <dbReference type="EMBL" id="KXA90907.1"/>
    </source>
</evidence>
<gene>
    <name evidence="5" type="primary">rtcA</name>
    <name evidence="9" type="ORF">AKJ57_03245</name>
</gene>
<feature type="domain" description="RNA 3'-terminal phosphate cyclase insert" evidence="8">
    <location>
        <begin position="180"/>
        <end position="280"/>
    </location>
</feature>
<dbReference type="InterPro" id="IPR037136">
    <property type="entry name" value="RNA3'_phos_cyclase_dom_sf"/>
</dbReference>
<evidence type="ECO:0000256" key="5">
    <source>
        <dbReference type="HAMAP-Rule" id="MF_00200"/>
    </source>
</evidence>
<comment type="similarity">
    <text evidence="1 5">Belongs to the RNA 3'-terminal cyclase family. Type 1 subfamily.</text>
</comment>
<dbReference type="Pfam" id="PF01137">
    <property type="entry name" value="RTC"/>
    <property type="match status" value="1"/>
</dbReference>
<comment type="function">
    <text evidence="5">Catalyzes the conversion of 3'-phosphate to a 2',3'-cyclic phosphodiester at the end of RNA. The mechanism of action of the enzyme occurs in 3 steps: (A) adenylation of the enzyme by ATP; (B) transfer of adenylate to an RNA-N3'P to produce RNA-N3'PP5'A; (C) and attack of the adjacent 2'-hydroxyl on the 3'-phosphorus in the diester linkage to produce the cyclic end product. The biological role of this enzyme is unknown but it is likely to function in some aspects of cellular RNA processing.</text>
</comment>
<name>A0A133U9Q3_9EURY</name>
<comment type="caution">
    <text evidence="9">The sequence shown here is derived from an EMBL/GenBank/DDBJ whole genome shotgun (WGS) entry which is preliminary data.</text>
</comment>
<keyword evidence="3 5" id="KW-0436">Ligase</keyword>
<keyword evidence="10" id="KW-1185">Reference proteome</keyword>
<feature type="active site" description="Tele-AMP-histidine intermediate" evidence="5">
    <location>
        <position position="315"/>
    </location>
</feature>
<comment type="subcellular location">
    <subcellularLocation>
        <location evidence="5">Cytoplasm</location>
    </subcellularLocation>
</comment>
<dbReference type="InterPro" id="IPR023797">
    <property type="entry name" value="RNA3'_phos_cyclase_dom"/>
</dbReference>
<dbReference type="Proteomes" id="UP000070163">
    <property type="component" value="Unassembled WGS sequence"/>
</dbReference>
<organism evidence="9 10">
    <name type="scientific">candidate division MSBL1 archaeon SCGC-AAA259A05</name>
    <dbReference type="NCBI Taxonomy" id="1698259"/>
    <lineage>
        <taxon>Archaea</taxon>
        <taxon>Methanobacteriati</taxon>
        <taxon>Methanobacteriota</taxon>
        <taxon>candidate division MSBL1</taxon>
    </lineage>
</organism>
<keyword evidence="4 5" id="KW-0547">Nucleotide-binding</keyword>
<dbReference type="InterPro" id="IPR013792">
    <property type="entry name" value="RNA3'P_cycl/enolpyr_Trfase_a/b"/>
</dbReference>
<protein>
    <recommendedName>
        <fullName evidence="2 5">RNA 3'-terminal phosphate cyclase</fullName>
        <shortName evidence="5">RNA cyclase</shortName>
        <shortName evidence="5">RNA-3'-phosphate cyclase</shortName>
        <ecNumber evidence="5 6">6.5.1.4</ecNumber>
    </recommendedName>
</protein>
<dbReference type="HAMAP" id="MF_00200">
    <property type="entry name" value="RTC"/>
    <property type="match status" value="1"/>
</dbReference>
<evidence type="ECO:0000256" key="1">
    <source>
        <dbReference type="ARBA" id="ARBA00009206"/>
    </source>
</evidence>
<dbReference type="InterPro" id="IPR017770">
    <property type="entry name" value="RNA3'_term_phos_cyc_type_1"/>
</dbReference>
<dbReference type="GO" id="GO:0005524">
    <property type="term" value="F:ATP binding"/>
    <property type="evidence" value="ECO:0007669"/>
    <property type="project" value="UniProtKB-KW"/>
</dbReference>
<dbReference type="Gene3D" id="3.30.360.20">
    <property type="entry name" value="RNA 3'-terminal phosphate cyclase, insert domain"/>
    <property type="match status" value="1"/>
</dbReference>
<dbReference type="NCBIfam" id="TIGR03399">
    <property type="entry name" value="RNA_3prim_cycl"/>
    <property type="match status" value="1"/>
</dbReference>
<dbReference type="InterPro" id="IPR020719">
    <property type="entry name" value="RNA3'_term_phos_cycl-like_CS"/>
</dbReference>
<evidence type="ECO:0000259" key="7">
    <source>
        <dbReference type="Pfam" id="PF01137"/>
    </source>
</evidence>
<dbReference type="AlphaFoldDB" id="A0A133U9Q3"/>
<dbReference type="GO" id="GO:0003963">
    <property type="term" value="F:RNA-3'-phosphate cyclase activity"/>
    <property type="evidence" value="ECO:0007669"/>
    <property type="project" value="UniProtKB-UniRule"/>
</dbReference>
<evidence type="ECO:0000256" key="3">
    <source>
        <dbReference type="ARBA" id="ARBA00022598"/>
    </source>
</evidence>
<evidence type="ECO:0000259" key="8">
    <source>
        <dbReference type="Pfam" id="PF05189"/>
    </source>
</evidence>
<feature type="binding site" evidence="5">
    <location>
        <position position="100"/>
    </location>
    <ligand>
        <name>ATP</name>
        <dbReference type="ChEBI" id="CHEBI:30616"/>
    </ligand>
</feature>
<dbReference type="GO" id="GO:0005737">
    <property type="term" value="C:cytoplasm"/>
    <property type="evidence" value="ECO:0007669"/>
    <property type="project" value="UniProtKB-SubCell"/>
</dbReference>
<dbReference type="PROSITE" id="PS01287">
    <property type="entry name" value="RTC"/>
    <property type="match status" value="1"/>
</dbReference>
<comment type="catalytic activity">
    <reaction evidence="5">
        <text>a 3'-end 3'-phospho-ribonucleotide-RNA + ATP = a 3'-end 2',3'-cyclophospho-ribonucleotide-RNA + AMP + diphosphate</text>
        <dbReference type="Rhea" id="RHEA:23976"/>
        <dbReference type="Rhea" id="RHEA-COMP:10463"/>
        <dbReference type="Rhea" id="RHEA-COMP:10464"/>
        <dbReference type="ChEBI" id="CHEBI:30616"/>
        <dbReference type="ChEBI" id="CHEBI:33019"/>
        <dbReference type="ChEBI" id="CHEBI:83062"/>
        <dbReference type="ChEBI" id="CHEBI:83064"/>
        <dbReference type="ChEBI" id="CHEBI:456215"/>
        <dbReference type="EC" id="6.5.1.4"/>
    </reaction>
</comment>
<keyword evidence="5" id="KW-0963">Cytoplasm</keyword>
<dbReference type="PIRSF" id="PIRSF005378">
    <property type="entry name" value="RNA3'_term_phos_cycl_euk"/>
    <property type="match status" value="1"/>
</dbReference>
<dbReference type="Pfam" id="PF05189">
    <property type="entry name" value="RTC_insert"/>
    <property type="match status" value="1"/>
</dbReference>
<feature type="domain" description="RNA 3'-terminal phosphate cyclase" evidence="7">
    <location>
        <begin position="8"/>
        <end position="333"/>
    </location>
</feature>
<dbReference type="PANTHER" id="PTHR11096">
    <property type="entry name" value="RNA 3' TERMINAL PHOSPHATE CYCLASE"/>
    <property type="match status" value="1"/>
</dbReference>
<sequence length="348" mass="37270">MLEIDGSMGEGGGSILRISLALSAVSGQSIKVRKIRANRPKPGLSNQHLKAVEALQKLTDGETEGAEIRSKEVTFRPKTLEGGKIKVDIGTAGSTTLILQALMPPAAFVESPVNAEIIGGTDNPFAPPIDYLMNVTLPMLKKLGYRGKVKGLKRGHYPKGGGKIEAGIKPVEKFQPLNLTEAGEIDLISGISHCVKLPGHIAKRQAEAASKKLEEDGYDSDIEVEYYKKSEDFHLSPGTGIVLWVKTENGAILGSSSLGEKGKPAEKVGKEAAKELIDQMETGCAFDRYLTDQIIPYLAMAEGKSEISSAELTSHALTNIKLVRKILGTKIDVTGRKGKTGRIKIEGS</sequence>
<dbReference type="PANTHER" id="PTHR11096:SF0">
    <property type="entry name" value="RNA 3'-TERMINAL PHOSPHATE CYCLASE"/>
    <property type="match status" value="1"/>
</dbReference>
<dbReference type="Gene3D" id="3.65.10.20">
    <property type="entry name" value="RNA 3'-terminal phosphate cyclase domain"/>
    <property type="match status" value="1"/>
</dbReference>
<dbReference type="FunFam" id="3.30.360.20:FF:000002">
    <property type="entry name" value="RNA terminal phosphate cyclase-like 1"/>
    <property type="match status" value="1"/>
</dbReference>
<keyword evidence="5" id="KW-0067">ATP-binding</keyword>
<dbReference type="EC" id="6.5.1.4" evidence="5 6"/>
<reference evidence="9 10" key="1">
    <citation type="journal article" date="2016" name="Sci. Rep.">
        <title>Metabolic traits of an uncultured archaeal lineage -MSBL1- from brine pools of the Red Sea.</title>
        <authorList>
            <person name="Mwirichia R."/>
            <person name="Alam I."/>
            <person name="Rashid M."/>
            <person name="Vinu M."/>
            <person name="Ba-Alawi W."/>
            <person name="Anthony Kamau A."/>
            <person name="Kamanda Ngugi D."/>
            <person name="Goker M."/>
            <person name="Klenk H.P."/>
            <person name="Bajic V."/>
            <person name="Stingl U."/>
        </authorList>
    </citation>
    <scope>NUCLEOTIDE SEQUENCE [LARGE SCALE GENOMIC DNA]</scope>
    <source>
        <strain evidence="9">SCGC-AAA259A05</strain>
    </source>
</reference>
<dbReference type="PATRIC" id="fig|1698259.3.peg.845"/>
<evidence type="ECO:0000256" key="4">
    <source>
        <dbReference type="ARBA" id="ARBA00022741"/>
    </source>
</evidence>
<dbReference type="CDD" id="cd00874">
    <property type="entry name" value="RNA_Cyclase_Class_II"/>
    <property type="match status" value="1"/>
</dbReference>
<dbReference type="InterPro" id="IPR000228">
    <property type="entry name" value="RNA3'_term_phos_cyc"/>
</dbReference>
<evidence type="ECO:0000256" key="6">
    <source>
        <dbReference type="NCBIfam" id="TIGR03399"/>
    </source>
</evidence>
<accession>A0A133U9Q3</accession>
<proteinExistence type="inferred from homology"/>